<dbReference type="KEGG" id="cci:CC1G_08068"/>
<feature type="signal peptide" evidence="1">
    <location>
        <begin position="1"/>
        <end position="20"/>
    </location>
</feature>
<dbReference type="GeneID" id="6013234"/>
<sequence length="193" mass="20098">MVSSLARFAAISALALGAIAADGAELKLKSVGAIGTGCPPGTVVGRVNKDDSLSLFFAKFRADAGPTFDLSEGRTNCQLTLDVDIPAGYQFAFDKTVLNTAYAVDSKVDAISKTYYYFQGQLDQATGSATVSGPASGSGTVTHKFSPTIWSPCGSSAIVGINTSLRIDNGNSNARGHIAVRNSTDASFIWRKC</sequence>
<keyword evidence="3" id="KW-1185">Reference proteome</keyword>
<reference evidence="2 3" key="1">
    <citation type="journal article" date="2010" name="Proc. Natl. Acad. Sci. U.S.A.">
        <title>Insights into evolution of multicellular fungi from the assembled chromosomes of the mushroom Coprinopsis cinerea (Coprinus cinereus).</title>
        <authorList>
            <person name="Stajich J.E."/>
            <person name="Wilke S.K."/>
            <person name="Ahren D."/>
            <person name="Au C.H."/>
            <person name="Birren B.W."/>
            <person name="Borodovsky M."/>
            <person name="Burns C."/>
            <person name="Canback B."/>
            <person name="Casselton L.A."/>
            <person name="Cheng C.K."/>
            <person name="Deng J."/>
            <person name="Dietrich F.S."/>
            <person name="Fargo D.C."/>
            <person name="Farman M.L."/>
            <person name="Gathman A.C."/>
            <person name="Goldberg J."/>
            <person name="Guigo R."/>
            <person name="Hoegger P.J."/>
            <person name="Hooker J.B."/>
            <person name="Huggins A."/>
            <person name="James T.Y."/>
            <person name="Kamada T."/>
            <person name="Kilaru S."/>
            <person name="Kodira C."/>
            <person name="Kues U."/>
            <person name="Kupfer D."/>
            <person name="Kwan H.S."/>
            <person name="Lomsadze A."/>
            <person name="Li W."/>
            <person name="Lilly W.W."/>
            <person name="Ma L.J."/>
            <person name="Mackey A.J."/>
            <person name="Manning G."/>
            <person name="Martin F."/>
            <person name="Muraguchi H."/>
            <person name="Natvig D.O."/>
            <person name="Palmerini H."/>
            <person name="Ramesh M.A."/>
            <person name="Rehmeyer C.J."/>
            <person name="Roe B.A."/>
            <person name="Shenoy N."/>
            <person name="Stanke M."/>
            <person name="Ter-Hovhannisyan V."/>
            <person name="Tunlid A."/>
            <person name="Velagapudi R."/>
            <person name="Vision T.J."/>
            <person name="Zeng Q."/>
            <person name="Zolan M.E."/>
            <person name="Pukkila P.J."/>
        </authorList>
    </citation>
    <scope>NUCLEOTIDE SEQUENCE [LARGE SCALE GENOMIC DNA]</scope>
    <source>
        <strain evidence="3">Okayama-7 / 130 / ATCC MYA-4618 / FGSC 9003</strain>
    </source>
</reference>
<dbReference type="Pfam" id="PF14273">
    <property type="entry name" value="DUF4360"/>
    <property type="match status" value="1"/>
</dbReference>
<gene>
    <name evidence="2" type="ORF">CC1G_08068</name>
</gene>
<dbReference type="RefSeq" id="XP_001836683.1">
    <property type="nucleotide sequence ID" value="XM_001836631.1"/>
</dbReference>
<evidence type="ECO:0008006" key="4">
    <source>
        <dbReference type="Google" id="ProtNLM"/>
    </source>
</evidence>
<evidence type="ECO:0000313" key="2">
    <source>
        <dbReference type="EMBL" id="EAU85095.1"/>
    </source>
</evidence>
<dbReference type="AlphaFoldDB" id="A8NVM1"/>
<dbReference type="EMBL" id="AACS02000004">
    <property type="protein sequence ID" value="EAU85095.1"/>
    <property type="molecule type" value="Genomic_DNA"/>
</dbReference>
<dbReference type="PANTHER" id="PTHR38847">
    <property type="match status" value="1"/>
</dbReference>
<evidence type="ECO:0000313" key="3">
    <source>
        <dbReference type="Proteomes" id="UP000001861"/>
    </source>
</evidence>
<dbReference type="Proteomes" id="UP000001861">
    <property type="component" value="Unassembled WGS sequence"/>
</dbReference>
<dbReference type="InterPro" id="IPR025649">
    <property type="entry name" value="DUF4360"/>
</dbReference>
<evidence type="ECO:0000256" key="1">
    <source>
        <dbReference type="SAM" id="SignalP"/>
    </source>
</evidence>
<dbReference type="OMA" id="CCFITAN"/>
<dbReference type="InParanoid" id="A8NVM1"/>
<dbReference type="VEuPathDB" id="FungiDB:CC1G_08068"/>
<dbReference type="PANTHER" id="PTHR38847:SF1">
    <property type="entry name" value="PSEUDOURIDINE SYNTHASE RSUA_RLUA-LIKE DOMAIN-CONTAINING PROTEIN"/>
    <property type="match status" value="1"/>
</dbReference>
<dbReference type="STRING" id="240176.A8NVM1"/>
<protein>
    <recommendedName>
        <fullName evidence="4">Secreted protein</fullName>
    </recommendedName>
</protein>
<proteinExistence type="predicted"/>
<accession>A8NVM1</accession>
<feature type="chain" id="PRO_5002727443" description="Secreted protein" evidence="1">
    <location>
        <begin position="21"/>
        <end position="193"/>
    </location>
</feature>
<dbReference type="OrthoDB" id="152248at2759"/>
<organism evidence="2 3">
    <name type="scientific">Coprinopsis cinerea (strain Okayama-7 / 130 / ATCC MYA-4618 / FGSC 9003)</name>
    <name type="common">Inky cap fungus</name>
    <name type="synonym">Hormographiella aspergillata</name>
    <dbReference type="NCBI Taxonomy" id="240176"/>
    <lineage>
        <taxon>Eukaryota</taxon>
        <taxon>Fungi</taxon>
        <taxon>Dikarya</taxon>
        <taxon>Basidiomycota</taxon>
        <taxon>Agaricomycotina</taxon>
        <taxon>Agaricomycetes</taxon>
        <taxon>Agaricomycetidae</taxon>
        <taxon>Agaricales</taxon>
        <taxon>Agaricineae</taxon>
        <taxon>Psathyrellaceae</taxon>
        <taxon>Coprinopsis</taxon>
    </lineage>
</organism>
<keyword evidence="1" id="KW-0732">Signal</keyword>
<name>A8NVM1_COPC7</name>
<comment type="caution">
    <text evidence="2">The sequence shown here is derived from an EMBL/GenBank/DDBJ whole genome shotgun (WGS) entry which is preliminary data.</text>
</comment>